<dbReference type="Pfam" id="PF01138">
    <property type="entry name" value="RNase_PH"/>
    <property type="match status" value="1"/>
</dbReference>
<reference evidence="7" key="2">
    <citation type="submission" date="2024-10" db="UniProtKB">
        <authorList>
            <consortium name="EnsemblProtists"/>
        </authorList>
    </citation>
    <scope>IDENTIFICATION</scope>
</reference>
<evidence type="ECO:0000256" key="3">
    <source>
        <dbReference type="ARBA" id="ARBA00022552"/>
    </source>
</evidence>
<comment type="similarity">
    <text evidence="2">Belongs to the RNase PH family.</text>
</comment>
<keyword evidence="5" id="KW-0539">Nucleus</keyword>
<keyword evidence="4" id="KW-0271">Exosome</keyword>
<dbReference type="EnsemblProtists" id="EOD21940">
    <property type="protein sequence ID" value="EOD21940"/>
    <property type="gene ID" value="EMIHUDRAFT_240695"/>
</dbReference>
<sequence>MATRADGRLPNQLRAMAAEPGALSRADGSARFQHDGTQVLAAVWGPGEVRRARERPDQATLEVLVRPASGLAGPLEREMELLLTATLSHAVVLSLHPRTLVSLVVQVVDHDGSVLAAALHACGLALIHAGVPLRGMLGTCACAVAADGALLLDPTVAEEASAVAVATLGYLVCSADGDGGAAPAQFGVGAEVVALVKVAPGPAYSVTV</sequence>
<dbReference type="Gene3D" id="3.30.230.70">
    <property type="entry name" value="GHMP Kinase, N-terminal domain"/>
    <property type="match status" value="1"/>
</dbReference>
<dbReference type="AlphaFoldDB" id="A0A0D3JEK5"/>
<evidence type="ECO:0000256" key="5">
    <source>
        <dbReference type="ARBA" id="ARBA00023242"/>
    </source>
</evidence>
<dbReference type="GO" id="GO:0016075">
    <property type="term" value="P:rRNA catabolic process"/>
    <property type="evidence" value="ECO:0007669"/>
    <property type="project" value="TreeGrafter"/>
</dbReference>
<evidence type="ECO:0000259" key="6">
    <source>
        <dbReference type="Pfam" id="PF01138"/>
    </source>
</evidence>
<evidence type="ECO:0000313" key="7">
    <source>
        <dbReference type="EnsemblProtists" id="EOD21940"/>
    </source>
</evidence>
<dbReference type="InterPro" id="IPR020568">
    <property type="entry name" value="Ribosomal_Su5_D2-typ_SF"/>
</dbReference>
<feature type="domain" description="Exoribonuclease phosphorolytic" evidence="6">
    <location>
        <begin position="12"/>
        <end position="132"/>
    </location>
</feature>
<dbReference type="GO" id="GO:0071051">
    <property type="term" value="P:poly(A)-dependent snoRNA 3'-end processing"/>
    <property type="evidence" value="ECO:0007669"/>
    <property type="project" value="TreeGrafter"/>
</dbReference>
<reference evidence="8" key="1">
    <citation type="journal article" date="2013" name="Nature">
        <title>Pan genome of the phytoplankton Emiliania underpins its global distribution.</title>
        <authorList>
            <person name="Read B.A."/>
            <person name="Kegel J."/>
            <person name="Klute M.J."/>
            <person name="Kuo A."/>
            <person name="Lefebvre S.C."/>
            <person name="Maumus F."/>
            <person name="Mayer C."/>
            <person name="Miller J."/>
            <person name="Monier A."/>
            <person name="Salamov A."/>
            <person name="Young J."/>
            <person name="Aguilar M."/>
            <person name="Claverie J.M."/>
            <person name="Frickenhaus S."/>
            <person name="Gonzalez K."/>
            <person name="Herman E.K."/>
            <person name="Lin Y.C."/>
            <person name="Napier J."/>
            <person name="Ogata H."/>
            <person name="Sarno A.F."/>
            <person name="Shmutz J."/>
            <person name="Schroeder D."/>
            <person name="de Vargas C."/>
            <person name="Verret F."/>
            <person name="von Dassow P."/>
            <person name="Valentin K."/>
            <person name="Van de Peer Y."/>
            <person name="Wheeler G."/>
            <person name="Dacks J.B."/>
            <person name="Delwiche C.F."/>
            <person name="Dyhrman S.T."/>
            <person name="Glockner G."/>
            <person name="John U."/>
            <person name="Richards T."/>
            <person name="Worden A.Z."/>
            <person name="Zhang X."/>
            <person name="Grigoriev I.V."/>
            <person name="Allen A.E."/>
            <person name="Bidle K."/>
            <person name="Borodovsky M."/>
            <person name="Bowler C."/>
            <person name="Brownlee C."/>
            <person name="Cock J.M."/>
            <person name="Elias M."/>
            <person name="Gladyshev V.N."/>
            <person name="Groth M."/>
            <person name="Guda C."/>
            <person name="Hadaegh A."/>
            <person name="Iglesias-Rodriguez M.D."/>
            <person name="Jenkins J."/>
            <person name="Jones B.M."/>
            <person name="Lawson T."/>
            <person name="Leese F."/>
            <person name="Lindquist E."/>
            <person name="Lobanov A."/>
            <person name="Lomsadze A."/>
            <person name="Malik S.B."/>
            <person name="Marsh M.E."/>
            <person name="Mackinder L."/>
            <person name="Mock T."/>
            <person name="Mueller-Roeber B."/>
            <person name="Pagarete A."/>
            <person name="Parker M."/>
            <person name="Probert I."/>
            <person name="Quesneville H."/>
            <person name="Raines C."/>
            <person name="Rensing S.A."/>
            <person name="Riano-Pachon D.M."/>
            <person name="Richier S."/>
            <person name="Rokitta S."/>
            <person name="Shiraiwa Y."/>
            <person name="Soanes D.M."/>
            <person name="van der Giezen M."/>
            <person name="Wahlund T.M."/>
            <person name="Williams B."/>
            <person name="Wilson W."/>
            <person name="Wolfe G."/>
            <person name="Wurch L.L."/>
        </authorList>
    </citation>
    <scope>NUCLEOTIDE SEQUENCE</scope>
</reference>
<dbReference type="GO" id="GO:0034475">
    <property type="term" value="P:U4 snRNA 3'-end processing"/>
    <property type="evidence" value="ECO:0007669"/>
    <property type="project" value="TreeGrafter"/>
</dbReference>
<dbReference type="GO" id="GO:0000177">
    <property type="term" value="C:cytoplasmic exosome (RNase complex)"/>
    <property type="evidence" value="ECO:0007669"/>
    <property type="project" value="TreeGrafter"/>
</dbReference>
<dbReference type="HOGENOM" id="CLU_063514_2_3_1"/>
<dbReference type="CDD" id="cd11372">
    <property type="entry name" value="RNase_PH_RRP46"/>
    <property type="match status" value="1"/>
</dbReference>
<dbReference type="GO" id="GO:0006364">
    <property type="term" value="P:rRNA processing"/>
    <property type="evidence" value="ECO:0007669"/>
    <property type="project" value="UniProtKB-KW"/>
</dbReference>
<dbReference type="eggNOG" id="KOG1069">
    <property type="taxonomic scope" value="Eukaryota"/>
</dbReference>
<evidence type="ECO:0000256" key="1">
    <source>
        <dbReference type="ARBA" id="ARBA00004123"/>
    </source>
</evidence>
<proteinExistence type="inferred from homology"/>
<dbReference type="PANTHER" id="PTHR11953">
    <property type="entry name" value="EXOSOME COMPLEX COMPONENT"/>
    <property type="match status" value="1"/>
</dbReference>
<accession>A0A0D3JEK5</accession>
<keyword evidence="8" id="KW-1185">Reference proteome</keyword>
<dbReference type="Proteomes" id="UP000013827">
    <property type="component" value="Unassembled WGS sequence"/>
</dbReference>
<dbReference type="GO" id="GO:0071028">
    <property type="term" value="P:nuclear mRNA surveillance"/>
    <property type="evidence" value="ECO:0007669"/>
    <property type="project" value="TreeGrafter"/>
</dbReference>
<dbReference type="KEGG" id="ehx:EMIHUDRAFT_240695"/>
<dbReference type="STRING" id="2903.R1E576"/>
<comment type="subcellular location">
    <subcellularLocation>
        <location evidence="1">Nucleus</location>
    </subcellularLocation>
</comment>
<keyword evidence="3" id="KW-0698">rRNA processing</keyword>
<dbReference type="GO" id="GO:0005730">
    <property type="term" value="C:nucleolus"/>
    <property type="evidence" value="ECO:0007669"/>
    <property type="project" value="TreeGrafter"/>
</dbReference>
<evidence type="ECO:0000313" key="8">
    <source>
        <dbReference type="Proteomes" id="UP000013827"/>
    </source>
</evidence>
<dbReference type="GO" id="GO:0000176">
    <property type="term" value="C:nuclear exosome (RNase complex)"/>
    <property type="evidence" value="ECO:0007669"/>
    <property type="project" value="TreeGrafter"/>
</dbReference>
<evidence type="ECO:0000256" key="4">
    <source>
        <dbReference type="ARBA" id="ARBA00022835"/>
    </source>
</evidence>
<dbReference type="GO" id="GO:0003723">
    <property type="term" value="F:RNA binding"/>
    <property type="evidence" value="ECO:0007669"/>
    <property type="project" value="TreeGrafter"/>
</dbReference>
<dbReference type="OMA" id="CIINEQG"/>
<dbReference type="SUPFAM" id="SSF54211">
    <property type="entry name" value="Ribosomal protein S5 domain 2-like"/>
    <property type="match status" value="1"/>
</dbReference>
<dbReference type="InterPro" id="IPR050080">
    <property type="entry name" value="RNase_PH"/>
</dbReference>
<dbReference type="InterPro" id="IPR027408">
    <property type="entry name" value="PNPase/RNase_PH_dom_sf"/>
</dbReference>
<organism evidence="7 8">
    <name type="scientific">Emiliania huxleyi (strain CCMP1516)</name>
    <dbReference type="NCBI Taxonomy" id="280463"/>
    <lineage>
        <taxon>Eukaryota</taxon>
        <taxon>Haptista</taxon>
        <taxon>Haptophyta</taxon>
        <taxon>Prymnesiophyceae</taxon>
        <taxon>Isochrysidales</taxon>
        <taxon>Noelaerhabdaceae</taxon>
        <taxon>Emiliania</taxon>
    </lineage>
</organism>
<evidence type="ECO:0000256" key="2">
    <source>
        <dbReference type="ARBA" id="ARBA00006678"/>
    </source>
</evidence>
<dbReference type="RefSeq" id="XP_005774369.1">
    <property type="nucleotide sequence ID" value="XM_005774312.1"/>
</dbReference>
<dbReference type="GeneID" id="17267515"/>
<name>A0A0D3JEK5_EMIH1</name>
<protein>
    <recommendedName>
        <fullName evidence="6">Exoribonuclease phosphorolytic domain-containing protein</fullName>
    </recommendedName>
</protein>
<dbReference type="InterPro" id="IPR001247">
    <property type="entry name" value="ExoRNase_PH_dom1"/>
</dbReference>
<dbReference type="PANTHER" id="PTHR11953:SF1">
    <property type="entry name" value="EXOSOME COMPLEX COMPONENT RRP46"/>
    <property type="match status" value="1"/>
</dbReference>
<dbReference type="PaxDb" id="2903-EOD21940"/>